<evidence type="ECO:0000256" key="4">
    <source>
        <dbReference type="SAM" id="Phobius"/>
    </source>
</evidence>
<comment type="subcellular location">
    <subcellularLocation>
        <location evidence="1">Cell envelope</location>
    </subcellularLocation>
</comment>
<dbReference type="Pfam" id="PF25954">
    <property type="entry name" value="Beta-barrel_RND_2"/>
    <property type="match status" value="1"/>
</dbReference>
<dbReference type="Proteomes" id="UP000480275">
    <property type="component" value="Unassembled WGS sequence"/>
</dbReference>
<dbReference type="Gene3D" id="2.40.50.100">
    <property type="match status" value="1"/>
</dbReference>
<dbReference type="Gene3D" id="2.40.30.170">
    <property type="match status" value="1"/>
</dbReference>
<feature type="domain" description="Multidrug resistance protein MdtA-like barrel-sandwich hybrid" evidence="5">
    <location>
        <begin position="78"/>
        <end position="205"/>
    </location>
</feature>
<comment type="similarity">
    <text evidence="2">Belongs to the membrane fusion protein (MFP) (TC 8.A.1) family.</text>
</comment>
<dbReference type="FunFam" id="2.40.30.170:FF:000010">
    <property type="entry name" value="Efflux RND transporter periplasmic adaptor subunit"/>
    <property type="match status" value="1"/>
</dbReference>
<evidence type="ECO:0000259" key="7">
    <source>
        <dbReference type="Pfam" id="PF25967"/>
    </source>
</evidence>
<dbReference type="PANTHER" id="PTHR30469:SF29">
    <property type="entry name" value="BLR2860 PROTEIN"/>
    <property type="match status" value="1"/>
</dbReference>
<dbReference type="GO" id="GO:1990281">
    <property type="term" value="C:efflux pump complex"/>
    <property type="evidence" value="ECO:0007669"/>
    <property type="project" value="TreeGrafter"/>
</dbReference>
<dbReference type="Gene3D" id="1.10.287.470">
    <property type="entry name" value="Helix hairpin bin"/>
    <property type="match status" value="1"/>
</dbReference>
<dbReference type="Gene3D" id="2.40.420.20">
    <property type="match status" value="1"/>
</dbReference>
<organism evidence="8 9">
    <name type="scientific">Rhodocyclus tenuis</name>
    <name type="common">Rhodospirillum tenue</name>
    <dbReference type="NCBI Taxonomy" id="1066"/>
    <lineage>
        <taxon>Bacteria</taxon>
        <taxon>Pseudomonadati</taxon>
        <taxon>Pseudomonadota</taxon>
        <taxon>Betaproteobacteria</taxon>
        <taxon>Rhodocyclales</taxon>
        <taxon>Rhodocyclaceae</taxon>
        <taxon>Rhodocyclus</taxon>
    </lineage>
</organism>
<evidence type="ECO:0000256" key="1">
    <source>
        <dbReference type="ARBA" id="ARBA00004196"/>
    </source>
</evidence>
<keyword evidence="3" id="KW-0813">Transport</keyword>
<dbReference type="PANTHER" id="PTHR30469">
    <property type="entry name" value="MULTIDRUG RESISTANCE PROTEIN MDTA"/>
    <property type="match status" value="1"/>
</dbReference>
<evidence type="ECO:0000259" key="6">
    <source>
        <dbReference type="Pfam" id="PF25954"/>
    </source>
</evidence>
<keyword evidence="4" id="KW-1133">Transmembrane helix</keyword>
<comment type="caution">
    <text evidence="8">The sequence shown here is derived from an EMBL/GenBank/DDBJ whole genome shotgun (WGS) entry which is preliminary data.</text>
</comment>
<feature type="domain" description="CusB-like beta-barrel" evidence="6">
    <location>
        <begin position="211"/>
        <end position="283"/>
    </location>
</feature>
<feature type="transmembrane region" description="Helical" evidence="4">
    <location>
        <begin position="16"/>
        <end position="36"/>
    </location>
</feature>
<sequence>MQDSSQHPASSAAGSWRSLVIAGLFLAAVAAGLWAWRTQHNSGHGYTTPGAIDVVAVQLVTESAPDTLSALGELRAVRQVSIANEIPGRIARIEFSPGESVKAGALLVELDDASEQANLLAAQASARFAQQQWERASELAESGAVAREVLEQRRAERDQSAAQVLQLETRIRKMHVRAPFAGELGLRQVDIGQYLNAGDKLVTLTDLDSLYVNFDVPQQALGRLRVGQHVAVRSDAPGATPLPARISAIEPQVGRDTRNATVQATLANPQRALRPGMYVTVAVELPAEADALLIPATAVLTSAIGDAAVVVRDVDAQDTGKAEIVPVTLGRRIGDRVLVKQGLKAGDLVVSEGQLRIQPGAAVHLVHPPARPAAAPAGSGQ</sequence>
<evidence type="ECO:0000313" key="8">
    <source>
        <dbReference type="EMBL" id="MQY50214.1"/>
    </source>
</evidence>
<dbReference type="Pfam" id="PF25917">
    <property type="entry name" value="BSH_RND"/>
    <property type="match status" value="1"/>
</dbReference>
<dbReference type="EMBL" id="WIXJ01000001">
    <property type="protein sequence ID" value="MQY50214.1"/>
    <property type="molecule type" value="Genomic_DNA"/>
</dbReference>
<accession>A0A6L5JUE7</accession>
<dbReference type="SUPFAM" id="SSF111369">
    <property type="entry name" value="HlyD-like secretion proteins"/>
    <property type="match status" value="1"/>
</dbReference>
<proteinExistence type="inferred from homology"/>
<dbReference type="InterPro" id="IPR058627">
    <property type="entry name" value="MdtA-like_C"/>
</dbReference>
<protein>
    <submittedName>
        <fullName evidence="8">Efflux RND transporter periplasmic adaptor subunit</fullName>
    </submittedName>
</protein>
<gene>
    <name evidence="8" type="ORF">GHK24_00245</name>
</gene>
<dbReference type="NCBIfam" id="TIGR01730">
    <property type="entry name" value="RND_mfp"/>
    <property type="match status" value="1"/>
</dbReference>
<keyword evidence="4" id="KW-0472">Membrane</keyword>
<name>A0A6L5JUE7_RHOTE</name>
<feature type="domain" description="Multidrug resistance protein MdtA-like C-terminal permuted SH3" evidence="7">
    <location>
        <begin position="290"/>
        <end position="353"/>
    </location>
</feature>
<reference evidence="8 9" key="1">
    <citation type="submission" date="2019-10" db="EMBL/GenBank/DDBJ databases">
        <title>Whole-genome sequence of the purple nonsulfur photosynthetic bacterium Rhodocyclus tenuis.</title>
        <authorList>
            <person name="Kyndt J.A."/>
            <person name="Meyer T.E."/>
        </authorList>
    </citation>
    <scope>NUCLEOTIDE SEQUENCE [LARGE SCALE GENOMIC DNA]</scope>
    <source>
        <strain evidence="8 9">DSM 110</strain>
    </source>
</reference>
<dbReference type="AlphaFoldDB" id="A0A6L5JUE7"/>
<evidence type="ECO:0000313" key="9">
    <source>
        <dbReference type="Proteomes" id="UP000480275"/>
    </source>
</evidence>
<evidence type="ECO:0000256" key="2">
    <source>
        <dbReference type="ARBA" id="ARBA00009477"/>
    </source>
</evidence>
<dbReference type="InterPro" id="IPR006143">
    <property type="entry name" value="RND_pump_MFP"/>
</dbReference>
<dbReference type="OrthoDB" id="9784484at2"/>
<dbReference type="Pfam" id="PF25967">
    <property type="entry name" value="RND-MFP_C"/>
    <property type="match status" value="1"/>
</dbReference>
<evidence type="ECO:0000256" key="3">
    <source>
        <dbReference type="ARBA" id="ARBA00022448"/>
    </source>
</evidence>
<keyword evidence="4" id="KW-0812">Transmembrane</keyword>
<dbReference type="GO" id="GO:0015562">
    <property type="term" value="F:efflux transmembrane transporter activity"/>
    <property type="evidence" value="ECO:0007669"/>
    <property type="project" value="TreeGrafter"/>
</dbReference>
<dbReference type="InterPro" id="IPR058792">
    <property type="entry name" value="Beta-barrel_RND_2"/>
</dbReference>
<evidence type="ECO:0000259" key="5">
    <source>
        <dbReference type="Pfam" id="PF25917"/>
    </source>
</evidence>
<dbReference type="InterPro" id="IPR058625">
    <property type="entry name" value="MdtA-like_BSH"/>
</dbReference>